<dbReference type="Pfam" id="PF00072">
    <property type="entry name" value="Response_reg"/>
    <property type="match status" value="2"/>
</dbReference>
<evidence type="ECO:0000256" key="3">
    <source>
        <dbReference type="ARBA" id="ARBA00022553"/>
    </source>
</evidence>
<dbReference type="EMBL" id="QMIE01000010">
    <property type="protein sequence ID" value="TVM16612.1"/>
    <property type="molecule type" value="Genomic_DNA"/>
</dbReference>
<feature type="domain" description="PAC" evidence="13">
    <location>
        <begin position="291"/>
        <end position="343"/>
    </location>
</feature>
<evidence type="ECO:0000259" key="10">
    <source>
        <dbReference type="PROSITE" id="PS50109"/>
    </source>
</evidence>
<organism evidence="14 15">
    <name type="scientific">Oceanidesulfovibrio indonesiensis</name>
    <dbReference type="NCBI Taxonomy" id="54767"/>
    <lineage>
        <taxon>Bacteria</taxon>
        <taxon>Pseudomonadati</taxon>
        <taxon>Thermodesulfobacteriota</taxon>
        <taxon>Desulfovibrionia</taxon>
        <taxon>Desulfovibrionales</taxon>
        <taxon>Desulfovibrionaceae</taxon>
        <taxon>Oceanidesulfovibrio</taxon>
    </lineage>
</organism>
<dbReference type="EC" id="2.7.13.3" evidence="2"/>
<dbReference type="PROSITE" id="PS50113">
    <property type="entry name" value="PAC"/>
    <property type="match status" value="1"/>
</dbReference>
<evidence type="ECO:0000256" key="4">
    <source>
        <dbReference type="ARBA" id="ARBA00022679"/>
    </source>
</evidence>
<dbReference type="FunFam" id="1.10.287.130:FF:000002">
    <property type="entry name" value="Two-component osmosensing histidine kinase"/>
    <property type="match status" value="1"/>
</dbReference>
<dbReference type="PROSITE" id="PS50112">
    <property type="entry name" value="PAS"/>
    <property type="match status" value="1"/>
</dbReference>
<dbReference type="SMART" id="SM00091">
    <property type="entry name" value="PAS"/>
    <property type="match status" value="1"/>
</dbReference>
<feature type="domain" description="Histidine kinase" evidence="10">
    <location>
        <begin position="361"/>
        <end position="588"/>
    </location>
</feature>
<evidence type="ECO:0000256" key="1">
    <source>
        <dbReference type="ARBA" id="ARBA00000085"/>
    </source>
</evidence>
<reference evidence="14 15" key="1">
    <citation type="submission" date="2018-06" db="EMBL/GenBank/DDBJ databases">
        <title>Complete genome of Desulfovibrio indonesiensis P37SLT.</title>
        <authorList>
            <person name="Crispim J.S."/>
            <person name="Vidigal P.M.P."/>
            <person name="Silva L.C.F."/>
            <person name="Laguardia C.N."/>
            <person name="Araujo L.C."/>
            <person name="Dias R.S."/>
            <person name="Sousa M.P."/>
            <person name="Paula S.O."/>
            <person name="Silva C."/>
        </authorList>
    </citation>
    <scope>NUCLEOTIDE SEQUENCE [LARGE SCALE GENOMIC DNA]</scope>
    <source>
        <strain evidence="14 15">P37SLT</strain>
    </source>
</reference>
<keyword evidence="15" id="KW-1185">Reference proteome</keyword>
<dbReference type="SMART" id="SM00448">
    <property type="entry name" value="REC"/>
    <property type="match status" value="2"/>
</dbReference>
<proteinExistence type="predicted"/>
<dbReference type="PROSITE" id="PS50110">
    <property type="entry name" value="RESPONSE_REGULATORY"/>
    <property type="match status" value="2"/>
</dbReference>
<feature type="domain" description="Response regulatory" evidence="11">
    <location>
        <begin position="85"/>
        <end position="204"/>
    </location>
</feature>
<keyword evidence="7" id="KW-0067">ATP-binding</keyword>
<evidence type="ECO:0000313" key="15">
    <source>
        <dbReference type="Proteomes" id="UP000448292"/>
    </source>
</evidence>
<feature type="domain" description="Response regulatory" evidence="11">
    <location>
        <begin position="612"/>
        <end position="730"/>
    </location>
</feature>
<evidence type="ECO:0000313" key="14">
    <source>
        <dbReference type="EMBL" id="TVM16612.1"/>
    </source>
</evidence>
<keyword evidence="5" id="KW-0547">Nucleotide-binding</keyword>
<feature type="modified residue" description="4-aspartylphosphate" evidence="9">
    <location>
        <position position="661"/>
    </location>
</feature>
<dbReference type="Gene3D" id="3.30.450.20">
    <property type="entry name" value="PAS domain"/>
    <property type="match status" value="1"/>
</dbReference>
<name>A0A7M3ME41_9BACT</name>
<dbReference type="InterPro" id="IPR004358">
    <property type="entry name" value="Sig_transdc_His_kin-like_C"/>
</dbReference>
<dbReference type="InterPro" id="IPR001789">
    <property type="entry name" value="Sig_transdc_resp-reg_receiver"/>
</dbReference>
<dbReference type="InterPro" id="IPR003594">
    <property type="entry name" value="HATPase_dom"/>
</dbReference>
<dbReference type="InterPro" id="IPR000014">
    <property type="entry name" value="PAS"/>
</dbReference>
<dbReference type="InterPro" id="IPR036097">
    <property type="entry name" value="HisK_dim/P_sf"/>
</dbReference>
<dbReference type="Proteomes" id="UP000448292">
    <property type="component" value="Unassembled WGS sequence"/>
</dbReference>
<evidence type="ECO:0000259" key="12">
    <source>
        <dbReference type="PROSITE" id="PS50112"/>
    </source>
</evidence>
<evidence type="ECO:0000256" key="8">
    <source>
        <dbReference type="ARBA" id="ARBA00023012"/>
    </source>
</evidence>
<dbReference type="InterPro" id="IPR013656">
    <property type="entry name" value="PAS_4"/>
</dbReference>
<dbReference type="PANTHER" id="PTHR45339">
    <property type="entry name" value="HYBRID SIGNAL TRANSDUCTION HISTIDINE KINASE J"/>
    <property type="match status" value="1"/>
</dbReference>
<dbReference type="Pfam" id="PF08448">
    <property type="entry name" value="PAS_4"/>
    <property type="match status" value="1"/>
</dbReference>
<dbReference type="SMART" id="SM00388">
    <property type="entry name" value="HisKA"/>
    <property type="match status" value="1"/>
</dbReference>
<dbReference type="OrthoDB" id="5522912at2"/>
<dbReference type="Pfam" id="PF02518">
    <property type="entry name" value="HATPase_c"/>
    <property type="match status" value="1"/>
</dbReference>
<evidence type="ECO:0000256" key="5">
    <source>
        <dbReference type="ARBA" id="ARBA00022741"/>
    </source>
</evidence>
<dbReference type="SUPFAM" id="SSF55874">
    <property type="entry name" value="ATPase domain of HSP90 chaperone/DNA topoisomerase II/histidine kinase"/>
    <property type="match status" value="1"/>
</dbReference>
<dbReference type="PRINTS" id="PR00344">
    <property type="entry name" value="BCTRLSENSOR"/>
</dbReference>
<dbReference type="InterPro" id="IPR000700">
    <property type="entry name" value="PAS-assoc_C"/>
</dbReference>
<evidence type="ECO:0000256" key="2">
    <source>
        <dbReference type="ARBA" id="ARBA00012438"/>
    </source>
</evidence>
<dbReference type="InterPro" id="IPR011006">
    <property type="entry name" value="CheY-like_superfamily"/>
</dbReference>
<keyword evidence="3 9" id="KW-0597">Phosphoprotein</keyword>
<dbReference type="Gene3D" id="3.30.565.10">
    <property type="entry name" value="Histidine kinase-like ATPase, C-terminal domain"/>
    <property type="match status" value="1"/>
</dbReference>
<dbReference type="GO" id="GO:0005524">
    <property type="term" value="F:ATP binding"/>
    <property type="evidence" value="ECO:0007669"/>
    <property type="project" value="UniProtKB-KW"/>
</dbReference>
<dbReference type="SUPFAM" id="SSF55785">
    <property type="entry name" value="PYP-like sensor domain (PAS domain)"/>
    <property type="match status" value="1"/>
</dbReference>
<feature type="domain" description="PAS" evidence="12">
    <location>
        <begin position="218"/>
        <end position="288"/>
    </location>
</feature>
<evidence type="ECO:0000256" key="7">
    <source>
        <dbReference type="ARBA" id="ARBA00022840"/>
    </source>
</evidence>
<protein>
    <recommendedName>
        <fullName evidence="2">histidine kinase</fullName>
        <ecNumber evidence="2">2.7.13.3</ecNumber>
    </recommendedName>
</protein>
<dbReference type="Gene3D" id="3.40.50.2300">
    <property type="match status" value="2"/>
</dbReference>
<dbReference type="GO" id="GO:0000155">
    <property type="term" value="F:phosphorelay sensor kinase activity"/>
    <property type="evidence" value="ECO:0007669"/>
    <property type="project" value="InterPro"/>
</dbReference>
<comment type="catalytic activity">
    <reaction evidence="1">
        <text>ATP + protein L-histidine = ADP + protein N-phospho-L-histidine.</text>
        <dbReference type="EC" id="2.7.13.3"/>
    </reaction>
</comment>
<dbReference type="SUPFAM" id="SSF52172">
    <property type="entry name" value="CheY-like"/>
    <property type="match status" value="2"/>
</dbReference>
<dbReference type="CDD" id="cd17546">
    <property type="entry name" value="REC_hyHK_CKI1_RcsC-like"/>
    <property type="match status" value="1"/>
</dbReference>
<keyword evidence="4" id="KW-0808">Transferase</keyword>
<keyword evidence="8" id="KW-0902">Two-component regulatory system</keyword>
<dbReference type="InterPro" id="IPR035965">
    <property type="entry name" value="PAS-like_dom_sf"/>
</dbReference>
<dbReference type="NCBIfam" id="TIGR00229">
    <property type="entry name" value="sensory_box"/>
    <property type="match status" value="1"/>
</dbReference>
<comment type="caution">
    <text evidence="14">The sequence shown here is derived from an EMBL/GenBank/DDBJ whole genome shotgun (WGS) entry which is preliminary data.</text>
</comment>
<dbReference type="PANTHER" id="PTHR45339:SF5">
    <property type="entry name" value="HISTIDINE KINASE"/>
    <property type="match status" value="1"/>
</dbReference>
<evidence type="ECO:0000256" key="9">
    <source>
        <dbReference type="PROSITE-ProRule" id="PRU00169"/>
    </source>
</evidence>
<dbReference type="Gene3D" id="1.10.287.130">
    <property type="match status" value="1"/>
</dbReference>
<keyword evidence="6" id="KW-0418">Kinase</keyword>
<accession>A0A7M3ME41</accession>
<dbReference type="SMART" id="SM00387">
    <property type="entry name" value="HATPase_c"/>
    <property type="match status" value="1"/>
</dbReference>
<evidence type="ECO:0000259" key="13">
    <source>
        <dbReference type="PROSITE" id="PS50113"/>
    </source>
</evidence>
<dbReference type="AlphaFoldDB" id="A0A7M3ME41"/>
<sequence length="733" mass="82979">MFLKTRNVTAKPFPYWNRSDCPTRTLESSIRASSTSNGSARNGLAVCYKSFLAPHSIIRVVCMNSGGPMHNDVLTDFDPSKDTLRILLVEDSEVQRIAIRYVLQKDPSTSYEIVETAKGEEGLEIYQDGQIDCVILDYLLPDIDGIEFLKRVRHDDGFVDRPILFITAEGDRTIVAKAMELGATDYIEKHRYEKDHMLARTVQRAIDRKRYEHMRRESDEFLRSVLNTIPLPVFYKTTDLRFADCNDAFASFFGLRKDQIIGKTAHDIAPERYAQDYERRDKEILRTQQPQRYEMPVLAASGALREVEFHKSLYRDTQGKTKGIIGVFTDITDMKRVRDELLKAKVEAEFASQSKTQFIANTSHEIRTPLNGVVGMLKLLGSTSMTSEQREYLDVATNAAGSLLDVVDDVIDVSRIESGKIELQKTDFDLSHLLRTVMDSFAGHEKLQFVEMRCEVDENVPEIIHTDEGALRQILFNLVGNAFKYTRRGTITLEVNPLFQIPGKPQLLFSIADTGPGISDEAMGYIFEPYFRGRRTDDPDHEYRKIIKGSGLGLSIVKRLVHMLDGTLSVETEPGAGTTMHFSLPIVIPDPASEIAEPETTSRVQGDMRSLSILVAEDNPVNQLVLCRTLEKLGHKAVVAADGYEVLDRMREKVFDLVLMDIQMPEMNGIETTRRIRGGKGQWDPNIPIIAVTAHAMKGDRERMIEQGMNEYLPKPVDIDNLDKVIQRVCMKE</sequence>
<dbReference type="InterPro" id="IPR036890">
    <property type="entry name" value="HATPase_C_sf"/>
</dbReference>
<dbReference type="CDD" id="cd00156">
    <property type="entry name" value="REC"/>
    <property type="match status" value="1"/>
</dbReference>
<dbReference type="InterPro" id="IPR005467">
    <property type="entry name" value="His_kinase_dom"/>
</dbReference>
<dbReference type="Pfam" id="PF00512">
    <property type="entry name" value="HisKA"/>
    <property type="match status" value="1"/>
</dbReference>
<dbReference type="InterPro" id="IPR003661">
    <property type="entry name" value="HisK_dim/P_dom"/>
</dbReference>
<evidence type="ECO:0000256" key="6">
    <source>
        <dbReference type="ARBA" id="ARBA00022777"/>
    </source>
</evidence>
<gene>
    <name evidence="14" type="ORF">DPQ33_11455</name>
</gene>
<dbReference type="CDD" id="cd00130">
    <property type="entry name" value="PAS"/>
    <property type="match status" value="1"/>
</dbReference>
<feature type="modified residue" description="4-aspartylphosphate" evidence="9">
    <location>
        <position position="137"/>
    </location>
</feature>
<dbReference type="SUPFAM" id="SSF47384">
    <property type="entry name" value="Homodimeric domain of signal transducing histidine kinase"/>
    <property type="match status" value="1"/>
</dbReference>
<dbReference type="PROSITE" id="PS50109">
    <property type="entry name" value="HIS_KIN"/>
    <property type="match status" value="1"/>
</dbReference>
<dbReference type="CDD" id="cd00082">
    <property type="entry name" value="HisKA"/>
    <property type="match status" value="1"/>
</dbReference>
<evidence type="ECO:0000259" key="11">
    <source>
        <dbReference type="PROSITE" id="PS50110"/>
    </source>
</evidence>